<protein>
    <submittedName>
        <fullName evidence="1">Uncharacterized protein</fullName>
    </submittedName>
</protein>
<sequence length="208" mass="22053">MVSNRVAVQWVRRVTGSIRDPGRAWALGAEVGWNVVDGHLHAVGTGVVGTGVVGTGVADGVTSGWSAGAGGVAYADRPRCGRPTRTGEPCLAPVRYSVPLGRFAPACPRHLDPRERRRLDDEPLWSARGQVHWALVEASAAGSPVAAFRIAARLQIQLPVVVEALHRLATEGRVGSVTAPRGRVWGTPEVVERWAAERDLAPASTRDG</sequence>
<evidence type="ECO:0000313" key="2">
    <source>
        <dbReference type="Proteomes" id="UP001500416"/>
    </source>
</evidence>
<evidence type="ECO:0000313" key="1">
    <source>
        <dbReference type="EMBL" id="GAA0244789.1"/>
    </source>
</evidence>
<dbReference type="EMBL" id="BAAABU010000013">
    <property type="protein sequence ID" value="GAA0244789.1"/>
    <property type="molecule type" value="Genomic_DNA"/>
</dbReference>
<dbReference type="Proteomes" id="UP001500416">
    <property type="component" value="Unassembled WGS sequence"/>
</dbReference>
<name>A0ABP3DZB1_9PSEU</name>
<gene>
    <name evidence="1" type="ORF">GCM10010492_50140</name>
</gene>
<proteinExistence type="predicted"/>
<accession>A0ABP3DZB1</accession>
<comment type="caution">
    <text evidence="1">The sequence shown here is derived from an EMBL/GenBank/DDBJ whole genome shotgun (WGS) entry which is preliminary data.</text>
</comment>
<reference evidence="2" key="1">
    <citation type="journal article" date="2019" name="Int. J. Syst. Evol. Microbiol.">
        <title>The Global Catalogue of Microorganisms (GCM) 10K type strain sequencing project: providing services to taxonomists for standard genome sequencing and annotation.</title>
        <authorList>
            <consortium name="The Broad Institute Genomics Platform"/>
            <consortium name="The Broad Institute Genome Sequencing Center for Infectious Disease"/>
            <person name="Wu L."/>
            <person name="Ma J."/>
        </authorList>
    </citation>
    <scope>NUCLEOTIDE SEQUENCE [LARGE SCALE GENOMIC DNA]</scope>
    <source>
        <strain evidence="2">JCM 3380</strain>
    </source>
</reference>
<keyword evidence="2" id="KW-1185">Reference proteome</keyword>
<organism evidence="1 2">
    <name type="scientific">Saccharothrix mutabilis subsp. mutabilis</name>
    <dbReference type="NCBI Taxonomy" id="66855"/>
    <lineage>
        <taxon>Bacteria</taxon>
        <taxon>Bacillati</taxon>
        <taxon>Actinomycetota</taxon>
        <taxon>Actinomycetes</taxon>
        <taxon>Pseudonocardiales</taxon>
        <taxon>Pseudonocardiaceae</taxon>
        <taxon>Saccharothrix</taxon>
    </lineage>
</organism>